<dbReference type="Proteomes" id="UP000006813">
    <property type="component" value="Unassembled WGS sequence"/>
</dbReference>
<protein>
    <submittedName>
        <fullName evidence="4">Leucine-rich repeat-containing protein 63</fullName>
    </submittedName>
</protein>
<dbReference type="InterPro" id="IPR001611">
    <property type="entry name" value="Leu-rich_rpt"/>
</dbReference>
<dbReference type="InterPro" id="IPR050216">
    <property type="entry name" value="LRR_domain-containing"/>
</dbReference>
<evidence type="ECO:0000256" key="1">
    <source>
        <dbReference type="ARBA" id="ARBA00022614"/>
    </source>
</evidence>
<accession>G5C1E7</accession>
<evidence type="ECO:0000256" key="2">
    <source>
        <dbReference type="ARBA" id="ARBA00022737"/>
    </source>
</evidence>
<sequence>AKTDETKLLHIKFTGTKDGTSSIKRDKNNFPDVVSRNQSQALVKVQNIFLDYPEPKRVTPIPIIHKSTKNVYSHIRDTISVTGPIFLPSHLSASTQIFRKETKQVEHSRKSPKTPHKVGQIYFDEKFQNILILSSTCTKSANVPCLRFLSCQGIASLSHFALGVPSGQTNKGLFYFPTCPIVFPPGCSSLQSAPRSVCLHTELRHQPSFSKTLRSSLAKFPGWAPTCHPLAPPSLSAGIVGMLLCTQAAITHLNCVVFFHYLGVPRRKINYSDAHILRGEGFRTVAATGYETVTAMTEPAIVNRQMHGRNALNLKGFFITSCPDLTPLAFQLIYLNLSFSDLSKFPTEIFCLKNLQILKLRNNPIKAIPSDIQQLKFLRIFSVAFNFISDLPFGLFSLSHLEELDVSYNEITSIPNDIQKLRSLEKLNIDGNYLFYLPSGILKFNLTKISFENTFTHHRFWTENSLISPPRLMHISSLFIVRNDLFTSYGVSPVKIQRLLK</sequence>
<dbReference type="STRING" id="10181.G5C1E7"/>
<proteinExistence type="predicted"/>
<dbReference type="EMBL" id="JH172832">
    <property type="protein sequence ID" value="EHB15358.1"/>
    <property type="molecule type" value="Genomic_DNA"/>
</dbReference>
<dbReference type="SMART" id="SM00369">
    <property type="entry name" value="LRR_TYP"/>
    <property type="match status" value="3"/>
</dbReference>
<reference evidence="4 5" key="1">
    <citation type="journal article" date="2011" name="Nature">
        <title>Genome sequencing reveals insights into physiology and longevity of the naked mole rat.</title>
        <authorList>
            <person name="Kim E.B."/>
            <person name="Fang X."/>
            <person name="Fushan A.A."/>
            <person name="Huang Z."/>
            <person name="Lobanov A.V."/>
            <person name="Han L."/>
            <person name="Marino S.M."/>
            <person name="Sun X."/>
            <person name="Turanov A.A."/>
            <person name="Yang P."/>
            <person name="Yim S.H."/>
            <person name="Zhao X."/>
            <person name="Kasaikina M.V."/>
            <person name="Stoletzki N."/>
            <person name="Peng C."/>
            <person name="Polak P."/>
            <person name="Xiong Z."/>
            <person name="Kiezun A."/>
            <person name="Zhu Y."/>
            <person name="Chen Y."/>
            <person name="Kryukov G.V."/>
            <person name="Zhang Q."/>
            <person name="Peshkin L."/>
            <person name="Yang L."/>
            <person name="Bronson R.T."/>
            <person name="Buffenstein R."/>
            <person name="Wang B."/>
            <person name="Han C."/>
            <person name="Li Q."/>
            <person name="Chen L."/>
            <person name="Zhao W."/>
            <person name="Sunyaev S.R."/>
            <person name="Park T.J."/>
            <person name="Zhang G."/>
            <person name="Wang J."/>
            <person name="Gladyshev V.N."/>
        </authorList>
    </citation>
    <scope>NUCLEOTIDE SEQUENCE [LARGE SCALE GENOMIC DNA]</scope>
</reference>
<dbReference type="InParanoid" id="G5C1E7"/>
<feature type="non-terminal residue" evidence="4">
    <location>
        <position position="501"/>
    </location>
</feature>
<dbReference type="Gene3D" id="3.80.10.10">
    <property type="entry name" value="Ribonuclease Inhibitor"/>
    <property type="match status" value="1"/>
</dbReference>
<dbReference type="PANTHER" id="PTHR48051:SF1">
    <property type="entry name" value="RAS SUPPRESSOR PROTEIN 1"/>
    <property type="match status" value="1"/>
</dbReference>
<dbReference type="PROSITE" id="PS51450">
    <property type="entry name" value="LRR"/>
    <property type="match status" value="2"/>
</dbReference>
<dbReference type="InterPro" id="IPR003591">
    <property type="entry name" value="Leu-rich_rpt_typical-subtyp"/>
</dbReference>
<evidence type="ECO:0000313" key="5">
    <source>
        <dbReference type="Proteomes" id="UP000006813"/>
    </source>
</evidence>
<dbReference type="PANTHER" id="PTHR48051">
    <property type="match status" value="1"/>
</dbReference>
<gene>
    <name evidence="4" type="ORF">GW7_16593</name>
</gene>
<feature type="domain" description="Disease resistance R13L4/SHOC-2-like LRR" evidence="3">
    <location>
        <begin position="330"/>
        <end position="428"/>
    </location>
</feature>
<keyword evidence="2" id="KW-0677">Repeat</keyword>
<name>G5C1E7_HETGA</name>
<dbReference type="GO" id="GO:0005737">
    <property type="term" value="C:cytoplasm"/>
    <property type="evidence" value="ECO:0007669"/>
    <property type="project" value="TreeGrafter"/>
</dbReference>
<evidence type="ECO:0000259" key="3">
    <source>
        <dbReference type="Pfam" id="PF23598"/>
    </source>
</evidence>
<keyword evidence="1" id="KW-0433">Leucine-rich repeat</keyword>
<dbReference type="InterPro" id="IPR055414">
    <property type="entry name" value="LRR_R13L4/SHOC2-like"/>
</dbReference>
<dbReference type="InterPro" id="IPR032675">
    <property type="entry name" value="LRR_dom_sf"/>
</dbReference>
<evidence type="ECO:0000313" key="4">
    <source>
        <dbReference type="EMBL" id="EHB15358.1"/>
    </source>
</evidence>
<dbReference type="AlphaFoldDB" id="G5C1E7"/>
<dbReference type="Pfam" id="PF23598">
    <property type="entry name" value="LRR_14"/>
    <property type="match status" value="1"/>
</dbReference>
<feature type="non-terminal residue" evidence="4">
    <location>
        <position position="1"/>
    </location>
</feature>
<dbReference type="SUPFAM" id="SSF52058">
    <property type="entry name" value="L domain-like"/>
    <property type="match status" value="1"/>
</dbReference>
<dbReference type="eggNOG" id="KOG0619">
    <property type="taxonomic scope" value="Eukaryota"/>
</dbReference>
<organism evidence="4 5">
    <name type="scientific">Heterocephalus glaber</name>
    <name type="common">Naked mole rat</name>
    <dbReference type="NCBI Taxonomy" id="10181"/>
    <lineage>
        <taxon>Eukaryota</taxon>
        <taxon>Metazoa</taxon>
        <taxon>Chordata</taxon>
        <taxon>Craniata</taxon>
        <taxon>Vertebrata</taxon>
        <taxon>Euteleostomi</taxon>
        <taxon>Mammalia</taxon>
        <taxon>Eutheria</taxon>
        <taxon>Euarchontoglires</taxon>
        <taxon>Glires</taxon>
        <taxon>Rodentia</taxon>
        <taxon>Hystricomorpha</taxon>
        <taxon>Bathyergidae</taxon>
        <taxon>Heterocephalus</taxon>
    </lineage>
</organism>